<name>A0A6M3MB50_9ZZZZ</name>
<proteinExistence type="predicted"/>
<dbReference type="AlphaFoldDB" id="A0A6M3MB50"/>
<organism evidence="1">
    <name type="scientific">viral metagenome</name>
    <dbReference type="NCBI Taxonomy" id="1070528"/>
    <lineage>
        <taxon>unclassified sequences</taxon>
        <taxon>metagenomes</taxon>
        <taxon>organismal metagenomes</taxon>
    </lineage>
</organism>
<gene>
    <name evidence="1" type="ORF">MM171B01541_0011</name>
</gene>
<protein>
    <submittedName>
        <fullName evidence="1">Uncharacterized protein</fullName>
    </submittedName>
</protein>
<accession>A0A6M3MB50</accession>
<reference evidence="1" key="1">
    <citation type="submission" date="2020-03" db="EMBL/GenBank/DDBJ databases">
        <title>The deep terrestrial virosphere.</title>
        <authorList>
            <person name="Holmfeldt K."/>
            <person name="Nilsson E."/>
            <person name="Simone D."/>
            <person name="Lopez-Fernandez M."/>
            <person name="Wu X."/>
            <person name="de Brujin I."/>
            <person name="Lundin D."/>
            <person name="Andersson A."/>
            <person name="Bertilsson S."/>
            <person name="Dopson M."/>
        </authorList>
    </citation>
    <scope>NUCLEOTIDE SEQUENCE</scope>
    <source>
        <strain evidence="1">MM171B01541</strain>
    </source>
</reference>
<evidence type="ECO:0000313" key="1">
    <source>
        <dbReference type="EMBL" id="QJB02032.1"/>
    </source>
</evidence>
<sequence>MNGLYLHKLSPLSIHLGRYSDKYMNKAKIDALYWRIKCYDCGKPIFEYDPDDENYIKCKCGARKRTPNSWSDFTPEWGDDQRRRDGFAYLFGDQTSRVTENV</sequence>
<dbReference type="EMBL" id="MT143753">
    <property type="protein sequence ID" value="QJB02032.1"/>
    <property type="molecule type" value="Genomic_DNA"/>
</dbReference>